<protein>
    <submittedName>
        <fullName evidence="1">Uncharacterized protein</fullName>
    </submittedName>
</protein>
<evidence type="ECO:0000313" key="1">
    <source>
        <dbReference type="EMBL" id="KFK21920.1"/>
    </source>
</evidence>
<organism evidence="1 2">
    <name type="scientific">Arabis alpina</name>
    <name type="common">Alpine rock-cress</name>
    <dbReference type="NCBI Taxonomy" id="50452"/>
    <lineage>
        <taxon>Eukaryota</taxon>
        <taxon>Viridiplantae</taxon>
        <taxon>Streptophyta</taxon>
        <taxon>Embryophyta</taxon>
        <taxon>Tracheophyta</taxon>
        <taxon>Spermatophyta</taxon>
        <taxon>Magnoliopsida</taxon>
        <taxon>eudicotyledons</taxon>
        <taxon>Gunneridae</taxon>
        <taxon>Pentapetalae</taxon>
        <taxon>rosids</taxon>
        <taxon>malvids</taxon>
        <taxon>Brassicales</taxon>
        <taxon>Brassicaceae</taxon>
        <taxon>Arabideae</taxon>
        <taxon>Arabis</taxon>
    </lineage>
</organism>
<reference evidence="2" key="1">
    <citation type="journal article" date="2015" name="Nat. Plants">
        <title>Genome expansion of Arabis alpina linked with retrotransposition and reduced symmetric DNA methylation.</title>
        <authorList>
            <person name="Willing E.M."/>
            <person name="Rawat V."/>
            <person name="Mandakova T."/>
            <person name="Maumus F."/>
            <person name="James G.V."/>
            <person name="Nordstroem K.J."/>
            <person name="Becker C."/>
            <person name="Warthmann N."/>
            <person name="Chica C."/>
            <person name="Szarzynska B."/>
            <person name="Zytnicki M."/>
            <person name="Albani M.C."/>
            <person name="Kiefer C."/>
            <person name="Bergonzi S."/>
            <person name="Castaings L."/>
            <person name="Mateos J.L."/>
            <person name="Berns M.C."/>
            <person name="Bujdoso N."/>
            <person name="Piofczyk T."/>
            <person name="de Lorenzo L."/>
            <person name="Barrero-Sicilia C."/>
            <person name="Mateos I."/>
            <person name="Piednoel M."/>
            <person name="Hagmann J."/>
            <person name="Chen-Min-Tao R."/>
            <person name="Iglesias-Fernandez R."/>
            <person name="Schuster S.C."/>
            <person name="Alonso-Blanco C."/>
            <person name="Roudier F."/>
            <person name="Carbonero P."/>
            <person name="Paz-Ares J."/>
            <person name="Davis S.J."/>
            <person name="Pecinka A."/>
            <person name="Quesneville H."/>
            <person name="Colot V."/>
            <person name="Lysak M.A."/>
            <person name="Weigel D."/>
            <person name="Coupland G."/>
            <person name="Schneeberger K."/>
        </authorList>
    </citation>
    <scope>NUCLEOTIDE SEQUENCE [LARGE SCALE GENOMIC DNA]</scope>
    <source>
        <strain evidence="2">cv. Pajares</strain>
    </source>
</reference>
<dbReference type="AlphaFoldDB" id="A0A087FWB8"/>
<evidence type="ECO:0000313" key="2">
    <source>
        <dbReference type="Proteomes" id="UP000029120"/>
    </source>
</evidence>
<gene>
    <name evidence="1" type="ORF">AALP_AAs46022U000100</name>
</gene>
<dbReference type="Proteomes" id="UP000029120">
    <property type="component" value="Unassembled WGS sequence"/>
</dbReference>
<sequence>MPNEVAVEEATCVFEINSIMTWYKVTIDFRDIGCFFNGYFIKHLLHHQLDVLSWITFWDLRTSDGSM</sequence>
<dbReference type="EMBL" id="KL994488">
    <property type="protein sequence ID" value="KFK21920.1"/>
    <property type="molecule type" value="Genomic_DNA"/>
</dbReference>
<keyword evidence="2" id="KW-1185">Reference proteome</keyword>
<feature type="non-terminal residue" evidence="1">
    <location>
        <position position="67"/>
    </location>
</feature>
<dbReference type="Gramene" id="KFK21920">
    <property type="protein sequence ID" value="KFK21920"/>
    <property type="gene ID" value="AALP_AAs46022U000100"/>
</dbReference>
<name>A0A087FWB8_ARAAL</name>
<proteinExistence type="predicted"/>
<accession>A0A087FWB8</accession>